<dbReference type="EMBL" id="VUMV01000002">
    <property type="protein sequence ID" value="MST81646.1"/>
    <property type="molecule type" value="Genomic_DNA"/>
</dbReference>
<keyword evidence="2" id="KW-1133">Transmembrane helix</keyword>
<feature type="region of interest" description="Disordered" evidence="1">
    <location>
        <begin position="1"/>
        <end position="27"/>
    </location>
</feature>
<accession>A0A7X2P7N4</accession>
<proteinExistence type="predicted"/>
<gene>
    <name evidence="3" type="ORF">FYJ60_04890</name>
</gene>
<evidence type="ECO:0000256" key="1">
    <source>
        <dbReference type="SAM" id="MobiDB-lite"/>
    </source>
</evidence>
<evidence type="ECO:0000313" key="3">
    <source>
        <dbReference type="EMBL" id="MST81646.1"/>
    </source>
</evidence>
<evidence type="ECO:0000256" key="2">
    <source>
        <dbReference type="SAM" id="Phobius"/>
    </source>
</evidence>
<dbReference type="RefSeq" id="WP_154457483.1">
    <property type="nucleotide sequence ID" value="NZ_VUMV01000002.1"/>
</dbReference>
<dbReference type="AlphaFoldDB" id="A0A7X2P7N4"/>
<reference evidence="3 4" key="1">
    <citation type="submission" date="2019-08" db="EMBL/GenBank/DDBJ databases">
        <title>In-depth cultivation of the pig gut microbiome towards novel bacterial diversity and tailored functional studies.</title>
        <authorList>
            <person name="Wylensek D."/>
            <person name="Hitch T.C.A."/>
            <person name="Clavel T."/>
        </authorList>
    </citation>
    <scope>NUCLEOTIDE SEQUENCE [LARGE SCALE GENOMIC DNA]</scope>
    <source>
        <strain evidence="3 4">Oil+RF-744-WCA-WT-13</strain>
    </source>
</reference>
<keyword evidence="2" id="KW-0472">Membrane</keyword>
<name>A0A7X2P7N4_9FIRM</name>
<dbReference type="Proteomes" id="UP000466864">
    <property type="component" value="Unassembled WGS sequence"/>
</dbReference>
<keyword evidence="2" id="KW-0812">Transmembrane</keyword>
<organism evidence="3 4">
    <name type="scientific">Bilifractor porci</name>
    <dbReference type="NCBI Taxonomy" id="2606636"/>
    <lineage>
        <taxon>Bacteria</taxon>
        <taxon>Bacillati</taxon>
        <taxon>Bacillota</taxon>
        <taxon>Clostridia</taxon>
        <taxon>Lachnospirales</taxon>
        <taxon>Lachnospiraceae</taxon>
        <taxon>Bilifractor</taxon>
    </lineage>
</organism>
<sequence length="278" mass="30745">MTAGAVWSGRTGFSGKKSSGACRSGGHPGKTDYRNYKLSAAQYFRFLLEGALIGAGAVWLCYESVPALSAAAAFSVFYCHCRRRQLATERIRLLNLHFKDFLCSIHTSMAAGYSLENAVRAAAADMQKLYGPKDIISQEAAWMVRQMELQRPVEKLFADLGERSGDEDIRMFGEILLIAKRTGGNMENILNATRRNLCGRIDTREEIETVIASRKLEQNIMSIMPAGVLFYLKISFGDFLDPLYGNAAGAAVMTVCLLLYLAAFVLGRRMIRNAVSRI</sequence>
<protein>
    <submittedName>
        <fullName evidence="3">Type II secretion protein F</fullName>
    </submittedName>
</protein>
<evidence type="ECO:0000313" key="4">
    <source>
        <dbReference type="Proteomes" id="UP000466864"/>
    </source>
</evidence>
<comment type="caution">
    <text evidence="3">The sequence shown here is derived from an EMBL/GenBank/DDBJ whole genome shotgun (WGS) entry which is preliminary data.</text>
</comment>
<dbReference type="PANTHER" id="PTHR35007">
    <property type="entry name" value="INTEGRAL MEMBRANE PROTEIN-RELATED"/>
    <property type="match status" value="1"/>
</dbReference>
<feature type="transmembrane region" description="Helical" evidence="2">
    <location>
        <begin position="243"/>
        <end position="267"/>
    </location>
</feature>
<keyword evidence="4" id="KW-1185">Reference proteome</keyword>
<dbReference type="PANTHER" id="PTHR35007:SF1">
    <property type="entry name" value="PILUS ASSEMBLY PROTEIN"/>
    <property type="match status" value="1"/>
</dbReference>